<gene>
    <name evidence="2" type="ORF">CWS72_20170</name>
</gene>
<dbReference type="EMBL" id="PIUM01000027">
    <property type="protein sequence ID" value="PKU22788.1"/>
    <property type="molecule type" value="Genomic_DNA"/>
</dbReference>
<organism evidence="2 3">
    <name type="scientific">Telmatospirillum siberiense</name>
    <dbReference type="NCBI Taxonomy" id="382514"/>
    <lineage>
        <taxon>Bacteria</taxon>
        <taxon>Pseudomonadati</taxon>
        <taxon>Pseudomonadota</taxon>
        <taxon>Alphaproteobacteria</taxon>
        <taxon>Rhodospirillales</taxon>
        <taxon>Rhodospirillaceae</taxon>
        <taxon>Telmatospirillum</taxon>
    </lineage>
</organism>
<keyword evidence="1" id="KW-1133">Transmembrane helix</keyword>
<accession>A0A2N3PQW4</accession>
<comment type="caution">
    <text evidence="2">The sequence shown here is derived from an EMBL/GenBank/DDBJ whole genome shotgun (WGS) entry which is preliminary data.</text>
</comment>
<keyword evidence="1" id="KW-0472">Membrane</keyword>
<evidence type="ECO:0000256" key="1">
    <source>
        <dbReference type="SAM" id="Phobius"/>
    </source>
</evidence>
<proteinExistence type="predicted"/>
<reference evidence="3" key="1">
    <citation type="submission" date="2017-12" db="EMBL/GenBank/DDBJ databases">
        <title>Draft genome sequence of Telmatospirillum siberiense 26-4b1T, an acidotolerant peatland alphaproteobacterium potentially involved in sulfur cycling.</title>
        <authorList>
            <person name="Hausmann B."/>
            <person name="Pjevac P."/>
            <person name="Schreck K."/>
            <person name="Herbold C.W."/>
            <person name="Daims H."/>
            <person name="Wagner M."/>
            <person name="Pester M."/>
            <person name="Loy A."/>
        </authorList>
    </citation>
    <scope>NUCLEOTIDE SEQUENCE [LARGE SCALE GENOMIC DNA]</scope>
    <source>
        <strain evidence="3">26-4b1</strain>
    </source>
</reference>
<evidence type="ECO:0000313" key="2">
    <source>
        <dbReference type="EMBL" id="PKU22788.1"/>
    </source>
</evidence>
<sequence length="81" mass="9221">MMAKMPSDRHPFAPWAWWDASLSGQSGKGDILMVHGRNLRVLLAVLLFGVGMSLSSCIVYERDYGPPRHGPGYEHDHDRWR</sequence>
<evidence type="ECO:0000313" key="3">
    <source>
        <dbReference type="Proteomes" id="UP000233293"/>
    </source>
</evidence>
<protein>
    <submittedName>
        <fullName evidence="2">Uncharacterized protein</fullName>
    </submittedName>
</protein>
<dbReference type="AlphaFoldDB" id="A0A2N3PQW4"/>
<keyword evidence="3" id="KW-1185">Reference proteome</keyword>
<name>A0A2N3PQW4_9PROT</name>
<dbReference type="Proteomes" id="UP000233293">
    <property type="component" value="Unassembled WGS sequence"/>
</dbReference>
<feature type="transmembrane region" description="Helical" evidence="1">
    <location>
        <begin position="41"/>
        <end position="61"/>
    </location>
</feature>
<keyword evidence="1" id="KW-0812">Transmembrane</keyword>